<comment type="caution">
    <text evidence="2">The sequence shown here is derived from an EMBL/GenBank/DDBJ whole genome shotgun (WGS) entry which is preliminary data.</text>
</comment>
<dbReference type="AlphaFoldDB" id="A0A8X6NLC5"/>
<reference evidence="2" key="1">
    <citation type="submission" date="2020-08" db="EMBL/GenBank/DDBJ databases">
        <title>Multicomponent nature underlies the extraordinary mechanical properties of spider dragline silk.</title>
        <authorList>
            <person name="Kono N."/>
            <person name="Nakamura H."/>
            <person name="Mori M."/>
            <person name="Yoshida Y."/>
            <person name="Ohtoshi R."/>
            <person name="Malay A.D."/>
            <person name="Moran D.A.P."/>
            <person name="Tomita M."/>
            <person name="Numata K."/>
            <person name="Arakawa K."/>
        </authorList>
    </citation>
    <scope>NUCLEOTIDE SEQUENCE</scope>
</reference>
<dbReference type="EMBL" id="BMAW01059014">
    <property type="protein sequence ID" value="GFT19097.1"/>
    <property type="molecule type" value="Genomic_DNA"/>
</dbReference>
<organism evidence="2 3">
    <name type="scientific">Nephila pilipes</name>
    <name type="common">Giant wood spider</name>
    <name type="synonym">Nephila maculata</name>
    <dbReference type="NCBI Taxonomy" id="299642"/>
    <lineage>
        <taxon>Eukaryota</taxon>
        <taxon>Metazoa</taxon>
        <taxon>Ecdysozoa</taxon>
        <taxon>Arthropoda</taxon>
        <taxon>Chelicerata</taxon>
        <taxon>Arachnida</taxon>
        <taxon>Araneae</taxon>
        <taxon>Araneomorphae</taxon>
        <taxon>Entelegynae</taxon>
        <taxon>Araneoidea</taxon>
        <taxon>Nephilidae</taxon>
        <taxon>Nephila</taxon>
    </lineage>
</organism>
<sequence>MRIQDLEIENRHLRETLNDYSREFKVVRNQAFAIGQASFASGLLLGYKNSTGYVITATSVLNLRANSTFVRASITSGLVGHKFSKKPSFHSLSFLPSSLLKPLTRLVRTLLELLTLEDEP</sequence>
<proteinExistence type="predicted"/>
<feature type="coiled-coil region" evidence="1">
    <location>
        <begin position="3"/>
        <end position="30"/>
    </location>
</feature>
<protein>
    <submittedName>
        <fullName evidence="2">Uncharacterized protein</fullName>
    </submittedName>
</protein>
<keyword evidence="1" id="KW-0175">Coiled coil</keyword>
<keyword evidence="3" id="KW-1185">Reference proteome</keyword>
<gene>
    <name evidence="2" type="ORF">NPIL_208201</name>
</gene>
<dbReference type="OrthoDB" id="10257567at2759"/>
<name>A0A8X6NLC5_NEPPI</name>
<evidence type="ECO:0000313" key="2">
    <source>
        <dbReference type="EMBL" id="GFT19097.1"/>
    </source>
</evidence>
<evidence type="ECO:0000256" key="1">
    <source>
        <dbReference type="SAM" id="Coils"/>
    </source>
</evidence>
<evidence type="ECO:0000313" key="3">
    <source>
        <dbReference type="Proteomes" id="UP000887013"/>
    </source>
</evidence>
<dbReference type="Proteomes" id="UP000887013">
    <property type="component" value="Unassembled WGS sequence"/>
</dbReference>
<accession>A0A8X6NLC5</accession>